<feature type="compositionally biased region" description="Polar residues" evidence="1">
    <location>
        <begin position="406"/>
        <end position="433"/>
    </location>
</feature>
<dbReference type="HOGENOM" id="CLU_527953_0_0_1"/>
<dbReference type="EMBL" id="JPOX01000008">
    <property type="protein sequence ID" value="KFX49988.1"/>
    <property type="molecule type" value="Genomic_DNA"/>
</dbReference>
<proteinExistence type="predicted"/>
<name>A0A093XXN7_TALMA</name>
<reference evidence="2" key="1">
    <citation type="journal article" date="2014" name="PLoS Genet.">
        <title>Signature Gene Expression Reveals Novel Clues to the Molecular Mechanisms of Dimorphic Transition in Penicillium marneffei.</title>
        <authorList>
            <person name="Yang E."/>
            <person name="Wang G."/>
            <person name="Cai J."/>
            <person name="Woo P.C."/>
            <person name="Lau S.K."/>
            <person name="Yuen K.-Y."/>
            <person name="Chow W.-N."/>
            <person name="Lin X."/>
        </authorList>
    </citation>
    <scope>NUCLEOTIDE SEQUENCE [LARGE SCALE GENOMIC DNA]</scope>
    <source>
        <strain evidence="2">PM1</strain>
    </source>
</reference>
<evidence type="ECO:0000256" key="1">
    <source>
        <dbReference type="SAM" id="MobiDB-lite"/>
    </source>
</evidence>
<accession>A0A093XXN7</accession>
<evidence type="ECO:0000313" key="2">
    <source>
        <dbReference type="EMBL" id="KFX49988.1"/>
    </source>
</evidence>
<organism evidence="2">
    <name type="scientific">Talaromyces marneffei PM1</name>
    <dbReference type="NCBI Taxonomy" id="1077442"/>
    <lineage>
        <taxon>Eukaryota</taxon>
        <taxon>Fungi</taxon>
        <taxon>Dikarya</taxon>
        <taxon>Ascomycota</taxon>
        <taxon>Pezizomycotina</taxon>
        <taxon>Eurotiomycetes</taxon>
        <taxon>Eurotiomycetidae</taxon>
        <taxon>Eurotiales</taxon>
        <taxon>Trichocomaceae</taxon>
        <taxon>Talaromyces</taxon>
        <taxon>Talaromyces sect. Talaromyces</taxon>
    </lineage>
</organism>
<feature type="region of interest" description="Disordered" evidence="1">
    <location>
        <begin position="1"/>
        <end position="46"/>
    </location>
</feature>
<dbReference type="AlphaFoldDB" id="A0A093XXN7"/>
<comment type="caution">
    <text evidence="2">The sequence shown here is derived from an EMBL/GenBank/DDBJ whole genome shotgun (WGS) entry which is preliminary data.</text>
</comment>
<gene>
    <name evidence="2" type="ORF">GQ26_0081810</name>
</gene>
<feature type="compositionally biased region" description="Polar residues" evidence="1">
    <location>
        <begin position="37"/>
        <end position="46"/>
    </location>
</feature>
<feature type="region of interest" description="Disordered" evidence="1">
    <location>
        <begin position="338"/>
        <end position="445"/>
    </location>
</feature>
<feature type="compositionally biased region" description="Polar residues" evidence="1">
    <location>
        <begin position="342"/>
        <end position="383"/>
    </location>
</feature>
<sequence length="445" mass="49524">MNRDTLDSSHPEATVDREKRSMAQNTARPKRARKYPSINNNGSQIKDLQNRIKDLETLKKTLGTKIGKLETAVKNVTKESVLNARKGTKGVWDKAKMQTEFINLKRDIKNWVKRYGTTTKISAFPDAHKKDILSACEIDQYREVFSKGDFDAIQELSKGAHLLLEGFLYAQAVHVLVSRPFVFIDAMFQEHSRPNNTILGYGNNEHLFAEFAEGLTQCNDFPDQRERWTASMLQSLKRMIIPEPLDGIVSHLKDEKSVDSYHTMELDPTAAQSHEKTYAERLKGNKVLIHTSPMITGEIIEPGDGKTGDAEKKEVIYLCHKVWTVDCQTHGQWKASQKESLSETSGDNSQAAIESDVQNGSQEGTTENTSVDDQSISGSQAQESTDNDDTPSTTTVASSDAGHDVSQVQATIQSSTPTVNLTHSTDSSDTNGTMRHDDLDGMEED</sequence>
<feature type="compositionally biased region" description="Basic and acidic residues" evidence="1">
    <location>
        <begin position="1"/>
        <end position="21"/>
    </location>
</feature>
<protein>
    <submittedName>
        <fullName evidence="2">Paramyosin, long form</fullName>
    </submittedName>
</protein>